<keyword evidence="2" id="KW-1185">Reference proteome</keyword>
<name>A0A561VQ92_ACTTI</name>
<gene>
    <name evidence="1" type="ORF">FHX34_10429</name>
</gene>
<protein>
    <submittedName>
        <fullName evidence="1">Uncharacterized protein</fullName>
    </submittedName>
</protein>
<comment type="caution">
    <text evidence="1">The sequence shown here is derived from an EMBL/GenBank/DDBJ whole genome shotgun (WGS) entry which is preliminary data.</text>
</comment>
<accession>A0A561VQ92</accession>
<dbReference type="RefSeq" id="WP_187645921.1">
    <property type="nucleotide sequence ID" value="NZ_BOMX01000062.1"/>
</dbReference>
<dbReference type="EMBL" id="VIWY01000004">
    <property type="protein sequence ID" value="TWG13742.1"/>
    <property type="molecule type" value="Genomic_DNA"/>
</dbReference>
<evidence type="ECO:0000313" key="1">
    <source>
        <dbReference type="EMBL" id="TWG13742.1"/>
    </source>
</evidence>
<dbReference type="Proteomes" id="UP000320239">
    <property type="component" value="Unassembled WGS sequence"/>
</dbReference>
<proteinExistence type="predicted"/>
<organism evidence="1 2">
    <name type="scientific">Actinoplanes teichomyceticus</name>
    <dbReference type="NCBI Taxonomy" id="1867"/>
    <lineage>
        <taxon>Bacteria</taxon>
        <taxon>Bacillati</taxon>
        <taxon>Actinomycetota</taxon>
        <taxon>Actinomycetes</taxon>
        <taxon>Micromonosporales</taxon>
        <taxon>Micromonosporaceae</taxon>
        <taxon>Actinoplanes</taxon>
    </lineage>
</organism>
<dbReference type="AlphaFoldDB" id="A0A561VQ92"/>
<reference evidence="1 2" key="1">
    <citation type="submission" date="2019-06" db="EMBL/GenBank/DDBJ databases">
        <title>Sequencing the genomes of 1000 actinobacteria strains.</title>
        <authorList>
            <person name="Klenk H.-P."/>
        </authorList>
    </citation>
    <scope>NUCLEOTIDE SEQUENCE [LARGE SCALE GENOMIC DNA]</scope>
    <source>
        <strain evidence="1 2">DSM 43866</strain>
    </source>
</reference>
<evidence type="ECO:0000313" key="2">
    <source>
        <dbReference type="Proteomes" id="UP000320239"/>
    </source>
</evidence>
<sequence>MSEFEVSVQRLLTQVRHWEEPRWAAPAGARTRSDLVYGLVQRLAELGAEAEGQTVHQVPRLHDLVLPDQLRVVADDILAAEPSEDLLVRAAAAVDEVRRVL</sequence>